<organism evidence="2 3">
    <name type="scientific">Paenibacillus silagei</name>
    <dbReference type="NCBI Taxonomy" id="1670801"/>
    <lineage>
        <taxon>Bacteria</taxon>
        <taxon>Bacillati</taxon>
        <taxon>Bacillota</taxon>
        <taxon>Bacilli</taxon>
        <taxon>Bacillales</taxon>
        <taxon>Paenibacillaceae</taxon>
        <taxon>Paenibacillus</taxon>
    </lineage>
</organism>
<evidence type="ECO:0000313" key="3">
    <source>
        <dbReference type="Proteomes" id="UP000773462"/>
    </source>
</evidence>
<dbReference type="Proteomes" id="UP000773462">
    <property type="component" value="Unassembled WGS sequence"/>
</dbReference>
<dbReference type="RefSeq" id="WP_209875375.1">
    <property type="nucleotide sequence ID" value="NZ_JAGGLV010000011.1"/>
</dbReference>
<evidence type="ECO:0000313" key="2">
    <source>
        <dbReference type="EMBL" id="MBP2113383.1"/>
    </source>
</evidence>
<protein>
    <submittedName>
        <fullName evidence="2">House-cleaning noncanonical NTP pyrophosphatase (MazG superfamily)</fullName>
    </submittedName>
</protein>
<comment type="caution">
    <text evidence="2">The sequence shown here is derived from an EMBL/GenBank/DDBJ whole genome shotgun (WGS) entry which is preliminary data.</text>
</comment>
<dbReference type="EMBL" id="JAGGLV010000011">
    <property type="protein sequence ID" value="MBP2113383.1"/>
    <property type="molecule type" value="Genomic_DNA"/>
</dbReference>
<keyword evidence="1" id="KW-0175">Coiled coil</keyword>
<dbReference type="InterPro" id="IPR038735">
    <property type="entry name" value="MSMEG_1276-like_NTP-PPase_dom"/>
</dbReference>
<reference evidence="2 3" key="1">
    <citation type="submission" date="2021-03" db="EMBL/GenBank/DDBJ databases">
        <title>Genomic Encyclopedia of Type Strains, Phase IV (KMG-IV): sequencing the most valuable type-strain genomes for metagenomic binning, comparative biology and taxonomic classification.</title>
        <authorList>
            <person name="Goeker M."/>
        </authorList>
    </citation>
    <scope>NUCLEOTIDE SEQUENCE [LARGE SCALE GENOMIC DNA]</scope>
    <source>
        <strain evidence="2 3">DSM 101953</strain>
    </source>
</reference>
<sequence length="107" mass="12231">MPIYNKLVRDKIPEIIQSTGKDSNCITLEYESYVSELKKKLREEVEEYNQAAGDAEAVEELADILEVVHALAQIHKILPEDLEKVRAKKAEERGGFADRTFLIEVKE</sequence>
<proteinExistence type="predicted"/>
<evidence type="ECO:0000256" key="1">
    <source>
        <dbReference type="SAM" id="Coils"/>
    </source>
</evidence>
<accession>A0ABS4NTJ6</accession>
<feature type="coiled-coil region" evidence="1">
    <location>
        <begin position="34"/>
        <end position="61"/>
    </location>
</feature>
<gene>
    <name evidence="2" type="ORF">J2Z70_003543</name>
</gene>
<dbReference type="CDD" id="cd11532">
    <property type="entry name" value="NTP-PPase_COG4997"/>
    <property type="match status" value="1"/>
</dbReference>
<keyword evidence="3" id="KW-1185">Reference proteome</keyword>
<dbReference type="SUPFAM" id="SSF101386">
    <property type="entry name" value="all-alpha NTP pyrophosphatases"/>
    <property type="match status" value="1"/>
</dbReference>
<name>A0ABS4NTJ6_9BACL</name>